<organism evidence="1 2">
    <name type="scientific">Mycoplasma suis (strain Illinois)</name>
    <dbReference type="NCBI Taxonomy" id="768700"/>
    <lineage>
        <taxon>Bacteria</taxon>
        <taxon>Bacillati</taxon>
        <taxon>Mycoplasmatota</taxon>
        <taxon>Mollicutes</taxon>
        <taxon>Mycoplasmataceae</taxon>
        <taxon>Mycoplasma</taxon>
    </lineage>
</organism>
<dbReference type="AlphaFoldDB" id="F0QRS0"/>
<sequence length="131" mass="16040">MVKEMDSSELRRHLLKESIRIRIEICARPIIEFVKNSKLWKRRSEIPYFRRLTSRPFFLRRNFLFRSRSSIFHLKSPDLEDFSFDRLRVRSLRTGRVSLFDTLIKENIKKLRFRDVEIGRSGLIIKKRRGW</sequence>
<proteinExistence type="predicted"/>
<dbReference type="RefSeq" id="WP_013610033.1">
    <property type="nucleotide sequence ID" value="NC_015155.1"/>
</dbReference>
<protein>
    <submittedName>
        <fullName evidence="1">Uncharacterized protein</fullName>
    </submittedName>
</protein>
<evidence type="ECO:0000313" key="1">
    <source>
        <dbReference type="EMBL" id="ADX98190.1"/>
    </source>
</evidence>
<dbReference type="EMBL" id="CP002525">
    <property type="protein sequence ID" value="ADX98190.1"/>
    <property type="molecule type" value="Genomic_DNA"/>
</dbReference>
<gene>
    <name evidence="1" type="ordered locus">MSU_0659</name>
</gene>
<dbReference type="Proteomes" id="UP000007484">
    <property type="component" value="Chromosome"/>
</dbReference>
<reference evidence="1 2" key="1">
    <citation type="journal article" date="2011" name="J. Bacteriol.">
        <title>Complete genome sequences of two hemotropic Mycoplasmas, Mycoplasma haemofelis strain Ohio2 and Mycoplasma suis strain Illinois.</title>
        <authorList>
            <person name="Messick J.B."/>
            <person name="Santos A.P."/>
            <person name="Guimaraes A.M."/>
        </authorList>
    </citation>
    <scope>NUCLEOTIDE SEQUENCE [LARGE SCALE GENOMIC DNA]</scope>
    <source>
        <strain evidence="1 2">Illinois</strain>
    </source>
</reference>
<evidence type="ECO:0000313" key="2">
    <source>
        <dbReference type="Proteomes" id="UP000007484"/>
    </source>
</evidence>
<dbReference type="KEGG" id="mss:MSU_0659"/>
<name>F0QRS0_MYCSL</name>
<dbReference type="HOGENOM" id="CLU_1925286_0_0_14"/>
<keyword evidence="2" id="KW-1185">Reference proteome</keyword>
<accession>F0QRS0</accession>
<dbReference type="STRING" id="768700.MSU_0659"/>